<dbReference type="Pfam" id="PF05069">
    <property type="entry name" value="Phage_tail_S"/>
    <property type="match status" value="1"/>
</dbReference>
<gene>
    <name evidence="1" type="ORF">G5B91_14105</name>
</gene>
<dbReference type="Proteomes" id="UP000501063">
    <property type="component" value="Chromosome"/>
</dbReference>
<reference evidence="1 2" key="1">
    <citation type="submission" date="2020-02" db="EMBL/GenBank/DDBJ databases">
        <title>Integrative conjugative elements (ICEs) and plasmids drive adaptation of Pseudomonas nitroreducens strain HBP1 to wastewater environment.</title>
        <authorList>
            <person name="Sentchilo V."/>
            <person name="Carraro N."/>
            <person name="Bertelli C."/>
            <person name="van der Meer J.R."/>
        </authorList>
    </citation>
    <scope>NUCLEOTIDE SEQUENCE [LARGE SCALE GENOMIC DNA]</scope>
    <source>
        <strain evidence="1 2">HBP1</strain>
    </source>
</reference>
<dbReference type="NCBIfam" id="TIGR01635">
    <property type="entry name" value="tail_comp_S"/>
    <property type="match status" value="1"/>
</dbReference>
<evidence type="ECO:0000313" key="1">
    <source>
        <dbReference type="EMBL" id="QIE87339.1"/>
    </source>
</evidence>
<dbReference type="InterPro" id="IPR006522">
    <property type="entry name" value="Phage_virion_morphogenesis"/>
</dbReference>
<organism evidence="1 2">
    <name type="scientific">Pseudomonas nitroreducens</name>
    <dbReference type="NCBI Taxonomy" id="46680"/>
    <lineage>
        <taxon>Bacteria</taxon>
        <taxon>Pseudomonadati</taxon>
        <taxon>Pseudomonadota</taxon>
        <taxon>Gammaproteobacteria</taxon>
        <taxon>Pseudomonadales</taxon>
        <taxon>Pseudomonadaceae</taxon>
        <taxon>Pseudomonas</taxon>
    </lineage>
</organism>
<dbReference type="RefSeq" id="WP_024762340.1">
    <property type="nucleotide sequence ID" value="NZ_CP049140.1"/>
</dbReference>
<dbReference type="EMBL" id="CP049140">
    <property type="protein sequence ID" value="QIE87339.1"/>
    <property type="molecule type" value="Genomic_DNA"/>
</dbReference>
<dbReference type="KEGG" id="pnt:G5B91_14105"/>
<evidence type="ECO:0000313" key="2">
    <source>
        <dbReference type="Proteomes" id="UP000501063"/>
    </source>
</evidence>
<name>A0A6G6IWA6_PSENT</name>
<sequence>MSGITLEFDSARVMASLQSAVDLLQNPAPMFRDMGEYMLLALDVRFETKTAPDGTPWQALSPAYLRRKKKNQDKILVLDGYLKNTLRYQASENELLVGSNRPYAAIHHFGGEIQIAARSQQAYFRHDSKTNEVSPHFVSKRKANFAQWVSLGPYTIKMPARPWLGTSTEDDDELLAIAHKHLDKAFSGFGS</sequence>
<accession>A0A6G6IWA6</accession>
<proteinExistence type="predicted"/>
<protein>
    <submittedName>
        <fullName evidence="1">Phage virion morphogenesis protein</fullName>
    </submittedName>
</protein>
<dbReference type="AlphaFoldDB" id="A0A6G6IWA6"/>